<protein>
    <submittedName>
        <fullName evidence="2">Uncharacterized protein</fullName>
    </submittedName>
</protein>
<dbReference type="EMBL" id="JAGISH010000005">
    <property type="protein sequence ID" value="MBP0483037.1"/>
    <property type="molecule type" value="Genomic_DNA"/>
</dbReference>
<reference evidence="2" key="1">
    <citation type="submission" date="2021-03" db="EMBL/GenBank/DDBJ databases">
        <title>Sagittula salina sp. nov. strain M10.9X isolated from the marine waste.</title>
        <authorList>
            <person name="Satari L."/>
            <person name="Molina-Menor E."/>
            <person name="Vidal-Verdu A."/>
            <person name="Pascual J."/>
            <person name="Pereto J."/>
            <person name="Porcar M."/>
        </authorList>
    </citation>
    <scope>NUCLEOTIDE SEQUENCE</scope>
    <source>
        <strain evidence="2">M10.9X</strain>
    </source>
</reference>
<organism evidence="2 3">
    <name type="scientific">Sagittula salina</name>
    <dbReference type="NCBI Taxonomy" id="2820268"/>
    <lineage>
        <taxon>Bacteria</taxon>
        <taxon>Pseudomonadati</taxon>
        <taxon>Pseudomonadota</taxon>
        <taxon>Alphaproteobacteria</taxon>
        <taxon>Rhodobacterales</taxon>
        <taxon>Roseobacteraceae</taxon>
        <taxon>Sagittula</taxon>
    </lineage>
</organism>
<feature type="region of interest" description="Disordered" evidence="1">
    <location>
        <begin position="228"/>
        <end position="253"/>
    </location>
</feature>
<proteinExistence type="predicted"/>
<dbReference type="Proteomes" id="UP000675940">
    <property type="component" value="Unassembled WGS sequence"/>
</dbReference>
<gene>
    <name evidence="2" type="ORF">J5474_11120</name>
</gene>
<evidence type="ECO:0000256" key="1">
    <source>
        <dbReference type="SAM" id="MobiDB-lite"/>
    </source>
</evidence>
<sequence>MRDQIDEPLVHFHRVHPTARVPMPADKAALGYLPISAYQYCEAVRTASAWGWYIFPPEDIQLSFDGYQTFVADDGGWRALSHKAFDTEALEPWEAHCPPEMSGTAPNFLTALSEPGVVQIWTGWFVNSAADWALSFRPLVNIAPRKDFSVFEAIVETDDFAPCPLFMNIQLRATDREILIPKEFPLFQVQPLPKAAYRATGPGCSLTTGTEDDAFDWQAAKSTLRIPGVSEVRKGPGQYAAGRRREAKRGGSE</sequence>
<accession>A0A940MQD1</accession>
<keyword evidence="3" id="KW-1185">Reference proteome</keyword>
<comment type="caution">
    <text evidence="2">The sequence shown here is derived from an EMBL/GenBank/DDBJ whole genome shotgun (WGS) entry which is preliminary data.</text>
</comment>
<dbReference type="AlphaFoldDB" id="A0A940MQD1"/>
<evidence type="ECO:0000313" key="3">
    <source>
        <dbReference type="Proteomes" id="UP000675940"/>
    </source>
</evidence>
<evidence type="ECO:0000313" key="2">
    <source>
        <dbReference type="EMBL" id="MBP0483037.1"/>
    </source>
</evidence>
<name>A0A940MQD1_9RHOB</name>
<dbReference type="RefSeq" id="WP_209360973.1">
    <property type="nucleotide sequence ID" value="NZ_JAGISH010000005.1"/>
</dbReference>